<evidence type="ECO:0000256" key="11">
    <source>
        <dbReference type="RuleBase" id="RU000416"/>
    </source>
</evidence>
<dbReference type="GO" id="GO:0032259">
    <property type="term" value="P:methylation"/>
    <property type="evidence" value="ECO:0007669"/>
    <property type="project" value="UniProtKB-KW"/>
</dbReference>
<dbReference type="InterPro" id="IPR001525">
    <property type="entry name" value="C5_MeTfrase"/>
</dbReference>
<keyword evidence="8" id="KW-0539">Nucleus</keyword>
<evidence type="ECO:0000256" key="3">
    <source>
        <dbReference type="ARBA" id="ARBA00022603"/>
    </source>
</evidence>
<dbReference type="PANTHER" id="PTHR10629">
    <property type="entry name" value="CYTOSINE-SPECIFIC METHYLTRANSFERASE"/>
    <property type="match status" value="1"/>
</dbReference>
<dbReference type="Gene3D" id="3.90.120.10">
    <property type="entry name" value="DNA Methylase, subunit A, domain 2"/>
    <property type="match status" value="1"/>
</dbReference>
<evidence type="ECO:0000259" key="13">
    <source>
        <dbReference type="PROSITE" id="PS51038"/>
    </source>
</evidence>
<gene>
    <name evidence="14" type="ORF">D9615_001032</name>
</gene>
<evidence type="ECO:0000256" key="7">
    <source>
        <dbReference type="ARBA" id="ARBA00023125"/>
    </source>
</evidence>
<keyword evidence="3 10" id="KW-0489">Methyltransferase</keyword>
<dbReference type="PRINTS" id="PR00105">
    <property type="entry name" value="C5METTRFRASE"/>
</dbReference>
<keyword evidence="6" id="KW-0677">Repeat</keyword>
<dbReference type="Proteomes" id="UP000565441">
    <property type="component" value="Unassembled WGS sequence"/>
</dbReference>
<organism evidence="14 15">
    <name type="scientific">Tricholomella constricta</name>
    <dbReference type="NCBI Taxonomy" id="117010"/>
    <lineage>
        <taxon>Eukaryota</taxon>
        <taxon>Fungi</taxon>
        <taxon>Dikarya</taxon>
        <taxon>Basidiomycota</taxon>
        <taxon>Agaricomycotina</taxon>
        <taxon>Agaricomycetes</taxon>
        <taxon>Agaricomycetidae</taxon>
        <taxon>Agaricales</taxon>
        <taxon>Tricholomatineae</taxon>
        <taxon>Lyophyllaceae</taxon>
        <taxon>Tricholomella</taxon>
    </lineage>
</organism>
<dbReference type="EC" id="2.1.1.37" evidence="2"/>
<dbReference type="InterPro" id="IPR001025">
    <property type="entry name" value="BAH_dom"/>
</dbReference>
<evidence type="ECO:0000256" key="10">
    <source>
        <dbReference type="PROSITE-ProRule" id="PRU01016"/>
    </source>
</evidence>
<feature type="compositionally biased region" description="Low complexity" evidence="12">
    <location>
        <begin position="24"/>
        <end position="38"/>
    </location>
</feature>
<dbReference type="GO" id="GO:0003682">
    <property type="term" value="F:chromatin binding"/>
    <property type="evidence" value="ECO:0007669"/>
    <property type="project" value="InterPro"/>
</dbReference>
<dbReference type="GO" id="GO:0006346">
    <property type="term" value="P:DNA methylation-dependent constitutive heterochromatin formation"/>
    <property type="evidence" value="ECO:0007669"/>
    <property type="project" value="InterPro"/>
</dbReference>
<reference evidence="14 15" key="1">
    <citation type="journal article" date="2020" name="ISME J.">
        <title>Uncovering the hidden diversity of litter-decomposition mechanisms in mushroom-forming fungi.</title>
        <authorList>
            <person name="Floudas D."/>
            <person name="Bentzer J."/>
            <person name="Ahren D."/>
            <person name="Johansson T."/>
            <person name="Persson P."/>
            <person name="Tunlid A."/>
        </authorList>
    </citation>
    <scope>NUCLEOTIDE SEQUENCE [LARGE SCALE GENOMIC DNA]</scope>
    <source>
        <strain evidence="14 15">CBS 661.87</strain>
    </source>
</reference>
<dbReference type="PROSITE" id="PS51679">
    <property type="entry name" value="SAM_MT_C5"/>
    <property type="match status" value="1"/>
</dbReference>
<dbReference type="NCBIfam" id="TIGR00675">
    <property type="entry name" value="dcm"/>
    <property type="match status" value="1"/>
</dbReference>
<dbReference type="Pfam" id="PF12047">
    <property type="entry name" value="DNMT1-RFD"/>
    <property type="match status" value="1"/>
</dbReference>
<dbReference type="EMBL" id="JAACJP010000004">
    <property type="protein sequence ID" value="KAF5385343.1"/>
    <property type="molecule type" value="Genomic_DNA"/>
</dbReference>
<evidence type="ECO:0000256" key="4">
    <source>
        <dbReference type="ARBA" id="ARBA00022679"/>
    </source>
</evidence>
<feature type="region of interest" description="Disordered" evidence="12">
    <location>
        <begin position="280"/>
        <end position="301"/>
    </location>
</feature>
<evidence type="ECO:0000256" key="5">
    <source>
        <dbReference type="ARBA" id="ARBA00022691"/>
    </source>
</evidence>
<dbReference type="OrthoDB" id="5376140at2759"/>
<dbReference type="InterPro" id="IPR050390">
    <property type="entry name" value="C5-Methyltransferase"/>
</dbReference>
<feature type="active site" evidence="9 10">
    <location>
        <position position="843"/>
    </location>
</feature>
<comment type="subcellular location">
    <subcellularLocation>
        <location evidence="1">Nucleus</location>
    </subcellularLocation>
</comment>
<feature type="compositionally biased region" description="Basic residues" evidence="12">
    <location>
        <begin position="287"/>
        <end position="301"/>
    </location>
</feature>
<feature type="region of interest" description="Disordered" evidence="12">
    <location>
        <begin position="1"/>
        <end position="72"/>
    </location>
</feature>
<evidence type="ECO:0000256" key="2">
    <source>
        <dbReference type="ARBA" id="ARBA00011975"/>
    </source>
</evidence>
<dbReference type="GO" id="GO:0044027">
    <property type="term" value="P:negative regulation of gene expression via chromosomal CpG island methylation"/>
    <property type="evidence" value="ECO:0007669"/>
    <property type="project" value="TreeGrafter"/>
</dbReference>
<feature type="domain" description="BAH" evidence="13">
    <location>
        <begin position="587"/>
        <end position="709"/>
    </location>
</feature>
<evidence type="ECO:0000256" key="8">
    <source>
        <dbReference type="ARBA" id="ARBA00023242"/>
    </source>
</evidence>
<dbReference type="SUPFAM" id="SSF53335">
    <property type="entry name" value="S-adenosyl-L-methionine-dependent methyltransferases"/>
    <property type="match status" value="1"/>
</dbReference>
<keyword evidence="5 10" id="KW-0949">S-adenosyl-L-methionine</keyword>
<proteinExistence type="inferred from homology"/>
<dbReference type="Gene3D" id="2.30.30.490">
    <property type="match status" value="2"/>
</dbReference>
<dbReference type="PIRSF" id="PIRSF037404">
    <property type="entry name" value="DNMT1"/>
    <property type="match status" value="1"/>
</dbReference>
<dbReference type="GO" id="GO:0003677">
    <property type="term" value="F:DNA binding"/>
    <property type="evidence" value="ECO:0007669"/>
    <property type="project" value="UniProtKB-KW"/>
</dbReference>
<dbReference type="InterPro" id="IPR043151">
    <property type="entry name" value="BAH_sf"/>
</dbReference>
<sequence>MARRRPNAFEVSFGEIAPDASYTSASQQPVASSSSIDSRPMSLKRKSDSQGPGDSRNTKRQQLPPPAFYVDRGGELESGDLVLAGEDPFLGEDADADQDDSKPIRVLMDFAVYDPTHGAELVSLSAIEEDDGVDRQFEAAGFAFPYVANEEDEGQEDGDVVGGGDEQEVKYANDPVYIETQFAWYILKAPAPSYAPYFQHFFTPWRIAQMVVSTALRYPRRSYEEFLERFVCTVDTFGRTYKEEHIWQAILEIQDAVNEYDDPEKLKASPLIRHILRKAAPASTSRPARRKGAAPRNRKAPPIKSLLGNLDLAVMKKENQNPTHVTPRIAALAQGLVYEDLVVVGGRPPPEDKALKEAQKAAAHKRLCRLVLKAKQTKKRVGHHRAHYIGTGARYLKAVEIDEVLYKIGDFVIIPIRSRKDKKDGKTYVPPANLPDDIEDIAPTSTIADYFWFARILYGDADAGMFHVQWLQHSSQTMLEELGHPQELFYNDICDHVLFTAVTHKIVVHEGPSPPPDAHEYFVKFTYDINQATYTSIDSVRLDISKMNNPPYNCMVCPVVQQQEQEKADLPLNDSQKIVNGVAYGGQNYHYEDFVLYRAEKGPANIGYITGFNFLPLRGGDVRTEVYLKRVGRISSIANVLPDDVLRDERHVFLTDDDMTVPLKDFICVCYVFPHASIPNLKRWLSLSPLHFYIKYKFPSMAVRLWTQREPVSCAELGVCTPCTKGKLDELKTMGKFLADAKRHPLRALDIFGGVGAFSMGLAEGSGCLKLTDLVEISPSAAKTTMRNFPDVIVHNQCANEVLRHSIKEKLGQKPEPLKQLYDGNTIVPSLQKPDIIVAGVPCQSHSTMNKYKRADDIKSNLVLTALSFVDHLRPSLFYFENVPGFQRFSFDAVQSEIHKLEGGIPMGGLKLVVRALVEMRYQVRFGVLQAGHYGAPQRRHRFFLVAAIDGHPLPEFPRPSHDFENSYLDVKLPVGNSVRPFPASNGTAPHPFVSIDDAISDLPRFDWKHPKAYNLSAAKQREMRQRGWEIPALPCNSSSTHCGYSDEKEYHHEPKTTYQAVARVKPTKNLQQFTRTFAPKRVERLVSVPLKANADYRDLRPDLQEWQTANPLSSVARKNYRSGLFGRLDKSQFFPTTVTNMDPTAKQSRVLNPYCHRMVTVRELARSQGFPDHFVFEAIGHNIVTMHRQIGNAVPLPVGVALGRELRAARLKRWLTSRQDAIHIDSDDD</sequence>
<name>A0A8H5M924_9AGAR</name>
<comment type="caution">
    <text evidence="14">The sequence shown here is derived from an EMBL/GenBank/DDBJ whole genome shotgun (WGS) entry which is preliminary data.</text>
</comment>
<dbReference type="GO" id="GO:0005634">
    <property type="term" value="C:nucleus"/>
    <property type="evidence" value="ECO:0007669"/>
    <property type="project" value="UniProtKB-SubCell"/>
</dbReference>
<protein>
    <recommendedName>
        <fullName evidence="2">DNA (cytosine-5-)-methyltransferase</fullName>
        <ecNumber evidence="2">2.1.1.37</ecNumber>
    </recommendedName>
</protein>
<dbReference type="Gene3D" id="3.40.50.150">
    <property type="entry name" value="Vaccinia Virus protein VP39"/>
    <property type="match status" value="1"/>
</dbReference>
<dbReference type="Pfam" id="PF00145">
    <property type="entry name" value="DNA_methylase"/>
    <property type="match status" value="1"/>
</dbReference>
<dbReference type="InterPro" id="IPR022702">
    <property type="entry name" value="Cytosine_MeTrfase1_RFD"/>
</dbReference>
<evidence type="ECO:0000256" key="12">
    <source>
        <dbReference type="SAM" id="MobiDB-lite"/>
    </source>
</evidence>
<evidence type="ECO:0000256" key="6">
    <source>
        <dbReference type="ARBA" id="ARBA00022737"/>
    </source>
</evidence>
<comment type="similarity">
    <text evidence="10 11">Belongs to the class I-like SAM-binding methyltransferase superfamily. C5-methyltransferase family.</text>
</comment>
<dbReference type="PANTHER" id="PTHR10629:SF52">
    <property type="entry name" value="DNA (CYTOSINE-5)-METHYLTRANSFERASE 1"/>
    <property type="match status" value="1"/>
</dbReference>
<keyword evidence="15" id="KW-1185">Reference proteome</keyword>
<dbReference type="GO" id="GO:0003886">
    <property type="term" value="F:DNA (cytosine-5-)-methyltransferase activity"/>
    <property type="evidence" value="ECO:0007669"/>
    <property type="project" value="UniProtKB-EC"/>
</dbReference>
<evidence type="ECO:0000313" key="14">
    <source>
        <dbReference type="EMBL" id="KAF5385343.1"/>
    </source>
</evidence>
<evidence type="ECO:0000256" key="1">
    <source>
        <dbReference type="ARBA" id="ARBA00004123"/>
    </source>
</evidence>
<dbReference type="PROSITE" id="PS51038">
    <property type="entry name" value="BAH"/>
    <property type="match status" value="1"/>
</dbReference>
<keyword evidence="4 10" id="KW-0808">Transferase</keyword>
<accession>A0A8H5M924</accession>
<dbReference type="InterPro" id="IPR029063">
    <property type="entry name" value="SAM-dependent_MTases_sf"/>
</dbReference>
<evidence type="ECO:0000256" key="9">
    <source>
        <dbReference type="PIRSR" id="PIRSR037404-1"/>
    </source>
</evidence>
<dbReference type="AlphaFoldDB" id="A0A8H5M924"/>
<evidence type="ECO:0000313" key="15">
    <source>
        <dbReference type="Proteomes" id="UP000565441"/>
    </source>
</evidence>
<keyword evidence="7" id="KW-0238">DNA-binding</keyword>